<gene>
    <name evidence="1" type="ORF">FWILDA_LOCUS9416</name>
</gene>
<organism evidence="1 2">
    <name type="scientific">Funneliformis geosporum</name>
    <dbReference type="NCBI Taxonomy" id="1117311"/>
    <lineage>
        <taxon>Eukaryota</taxon>
        <taxon>Fungi</taxon>
        <taxon>Fungi incertae sedis</taxon>
        <taxon>Mucoromycota</taxon>
        <taxon>Glomeromycotina</taxon>
        <taxon>Glomeromycetes</taxon>
        <taxon>Glomerales</taxon>
        <taxon>Glomeraceae</taxon>
        <taxon>Funneliformis</taxon>
    </lineage>
</organism>
<feature type="non-terminal residue" evidence="1">
    <location>
        <position position="1"/>
    </location>
</feature>
<sequence length="68" mass="7736">IPTDICKNATHIVLFSSRSSTRKLADIISPYTDTDLHKASKVLNGYLRQKEFVVIDINKPRSESFSLR</sequence>
<dbReference type="OrthoDB" id="2304771at2759"/>
<dbReference type="AlphaFoldDB" id="A0A9W4STJ0"/>
<dbReference type="EMBL" id="CAMKVN010002210">
    <property type="protein sequence ID" value="CAI2180097.1"/>
    <property type="molecule type" value="Genomic_DNA"/>
</dbReference>
<comment type="caution">
    <text evidence="1">The sequence shown here is derived from an EMBL/GenBank/DDBJ whole genome shotgun (WGS) entry which is preliminary data.</text>
</comment>
<proteinExistence type="predicted"/>
<dbReference type="Proteomes" id="UP001153678">
    <property type="component" value="Unassembled WGS sequence"/>
</dbReference>
<accession>A0A9W4STJ0</accession>
<keyword evidence="2" id="KW-1185">Reference proteome</keyword>
<evidence type="ECO:0000313" key="1">
    <source>
        <dbReference type="EMBL" id="CAI2180097.1"/>
    </source>
</evidence>
<name>A0A9W4STJ0_9GLOM</name>
<protein>
    <submittedName>
        <fullName evidence="1">3789_t:CDS:1</fullName>
    </submittedName>
</protein>
<reference evidence="1" key="1">
    <citation type="submission" date="2022-08" db="EMBL/GenBank/DDBJ databases">
        <authorList>
            <person name="Kallberg Y."/>
            <person name="Tangrot J."/>
            <person name="Rosling A."/>
        </authorList>
    </citation>
    <scope>NUCLEOTIDE SEQUENCE</scope>
    <source>
        <strain evidence="1">Wild A</strain>
    </source>
</reference>
<evidence type="ECO:0000313" key="2">
    <source>
        <dbReference type="Proteomes" id="UP001153678"/>
    </source>
</evidence>